<evidence type="ECO:0000313" key="2">
    <source>
        <dbReference type="EMBL" id="CAE4593589.1"/>
    </source>
</evidence>
<accession>A0A7S4QTQ3</accession>
<evidence type="ECO:0000256" key="1">
    <source>
        <dbReference type="SAM" id="Phobius"/>
    </source>
</evidence>
<feature type="transmembrane region" description="Helical" evidence="1">
    <location>
        <begin position="345"/>
        <end position="368"/>
    </location>
</feature>
<protein>
    <recommendedName>
        <fullName evidence="3">Transmembrane protein</fullName>
    </recommendedName>
</protein>
<name>A0A7S4QTQ3_9DINO</name>
<sequence>MGLMPNPCAVVPRFRCLAFLVAGILGSASLVYGFLQLRLLRVTQGMAQESVAETHGWGTLPDMILCSETEVSFAFGEAFVPAPLCPMRGRCSGLLHTHSGRLASGVVDLGMSVFNNYGGLCNATQVLFLHTSRLAPSFGTARADPRRHGHRNILEVSVSYVDDPNPRRRQGAWEGLSLYAVSGDYFSGLYTTSALTFLGASHVGSSVGEVTALALEKVVVEDFGGAQSHADMAKLQANLKRLASELSGNGSSQLLDELQKLQAAASTDRGGILHVEEAAEYRADSQVPIRVRYPRVPREPVLRVRATAIDHLASSADVLKSVSFEVGVDKETVTVIAKSNRFQHMMGLVGSLGGYLAGISALFGCCFVPRRPATLSAKDDEELTLRGCSSAGEPLMTNSEVL</sequence>
<keyword evidence="1" id="KW-0472">Membrane</keyword>
<organism evidence="2">
    <name type="scientific">Alexandrium monilatum</name>
    <dbReference type="NCBI Taxonomy" id="311494"/>
    <lineage>
        <taxon>Eukaryota</taxon>
        <taxon>Sar</taxon>
        <taxon>Alveolata</taxon>
        <taxon>Dinophyceae</taxon>
        <taxon>Gonyaulacales</taxon>
        <taxon>Pyrocystaceae</taxon>
        <taxon>Alexandrium</taxon>
    </lineage>
</organism>
<proteinExistence type="predicted"/>
<keyword evidence="1" id="KW-1133">Transmembrane helix</keyword>
<evidence type="ECO:0008006" key="3">
    <source>
        <dbReference type="Google" id="ProtNLM"/>
    </source>
</evidence>
<dbReference type="AlphaFoldDB" id="A0A7S4QTQ3"/>
<reference evidence="2" key="1">
    <citation type="submission" date="2021-01" db="EMBL/GenBank/DDBJ databases">
        <authorList>
            <person name="Corre E."/>
            <person name="Pelletier E."/>
            <person name="Niang G."/>
            <person name="Scheremetjew M."/>
            <person name="Finn R."/>
            <person name="Kale V."/>
            <person name="Holt S."/>
            <person name="Cochrane G."/>
            <person name="Meng A."/>
            <person name="Brown T."/>
            <person name="Cohen L."/>
        </authorList>
    </citation>
    <scope>NUCLEOTIDE SEQUENCE</scope>
    <source>
        <strain evidence="2">CCMP3105</strain>
    </source>
</reference>
<keyword evidence="1" id="KW-0812">Transmembrane</keyword>
<dbReference type="EMBL" id="HBNR01037000">
    <property type="protein sequence ID" value="CAE4593589.1"/>
    <property type="molecule type" value="Transcribed_RNA"/>
</dbReference>
<gene>
    <name evidence="2" type="ORF">AMON00008_LOCUS25497</name>
</gene>